<dbReference type="PANTHER" id="PTHR43084:SF1">
    <property type="entry name" value="PERSULFIDE DIOXYGENASE ETHE1, MITOCHONDRIAL"/>
    <property type="match status" value="1"/>
</dbReference>
<dbReference type="Proteomes" id="UP001305779">
    <property type="component" value="Unassembled WGS sequence"/>
</dbReference>
<dbReference type="PANTHER" id="PTHR43084">
    <property type="entry name" value="PERSULFIDE DIOXYGENASE ETHE1"/>
    <property type="match status" value="1"/>
</dbReference>
<protein>
    <recommendedName>
        <fullName evidence="4">Metallo-beta-lactamase domain-containing protein</fullName>
    </recommendedName>
</protein>
<comment type="caution">
    <text evidence="2">The sequence shown here is derived from an EMBL/GenBank/DDBJ whole genome shotgun (WGS) entry which is preliminary data.</text>
</comment>
<gene>
    <name evidence="2" type="ORF">PRZ48_007213</name>
</gene>
<dbReference type="InterPro" id="IPR036866">
    <property type="entry name" value="RibonucZ/Hydroxyglut_hydro"/>
</dbReference>
<proteinExistence type="predicted"/>
<feature type="compositionally biased region" description="Basic and acidic residues" evidence="1">
    <location>
        <begin position="1"/>
        <end position="11"/>
    </location>
</feature>
<evidence type="ECO:0008006" key="4">
    <source>
        <dbReference type="Google" id="ProtNLM"/>
    </source>
</evidence>
<evidence type="ECO:0000313" key="3">
    <source>
        <dbReference type="Proteomes" id="UP001305779"/>
    </source>
</evidence>
<evidence type="ECO:0000256" key="1">
    <source>
        <dbReference type="SAM" id="MobiDB-lite"/>
    </source>
</evidence>
<feature type="region of interest" description="Disordered" evidence="1">
    <location>
        <begin position="1"/>
        <end position="23"/>
    </location>
</feature>
<sequence>MDRFYSDKDSVIEALPPPRPEPPPLVHTLFEELTETWQYVVADPVSRHCVIIDPHLDNTASTASTEISTIAADRVLNVVRQNRYTVDRIIHTHEPRDHPSSAWYIRAQILQSTGQAPQVSIGKKMAAVQRVFKRKYSMNDGSQWRTDFEHTFADGQMFPIGHINAKVLHLNGGNLAFVIGQHVFAGTSRFDLEVRNRHNALVGDLSKYNVYTAYDSPPARTAKLIPIQEPSERSRNPIKKLVIRYAAEH</sequence>
<keyword evidence="3" id="KW-1185">Reference proteome</keyword>
<name>A0ABR0EJ54_ZASCE</name>
<dbReference type="EMBL" id="JAXOVC010000005">
    <property type="protein sequence ID" value="KAK4501404.1"/>
    <property type="molecule type" value="Genomic_DNA"/>
</dbReference>
<dbReference type="SUPFAM" id="SSF56281">
    <property type="entry name" value="Metallo-hydrolase/oxidoreductase"/>
    <property type="match status" value="1"/>
</dbReference>
<dbReference type="InterPro" id="IPR051682">
    <property type="entry name" value="Mito_Persulfide_Diox"/>
</dbReference>
<reference evidence="2 3" key="1">
    <citation type="journal article" date="2023" name="G3 (Bethesda)">
        <title>A chromosome-level genome assembly of Zasmidium syzygii isolated from banana leaves.</title>
        <authorList>
            <person name="van Westerhoven A.C."/>
            <person name="Mehrabi R."/>
            <person name="Talebi R."/>
            <person name="Steentjes M.B.F."/>
            <person name="Corcolon B."/>
            <person name="Chong P.A."/>
            <person name="Kema G.H.J."/>
            <person name="Seidl M.F."/>
        </authorList>
    </citation>
    <scope>NUCLEOTIDE SEQUENCE [LARGE SCALE GENOMIC DNA]</scope>
    <source>
        <strain evidence="2 3">P124</strain>
    </source>
</reference>
<organism evidence="2 3">
    <name type="scientific">Zasmidium cellare</name>
    <name type="common">Wine cellar mold</name>
    <name type="synonym">Racodium cellare</name>
    <dbReference type="NCBI Taxonomy" id="395010"/>
    <lineage>
        <taxon>Eukaryota</taxon>
        <taxon>Fungi</taxon>
        <taxon>Dikarya</taxon>
        <taxon>Ascomycota</taxon>
        <taxon>Pezizomycotina</taxon>
        <taxon>Dothideomycetes</taxon>
        <taxon>Dothideomycetidae</taxon>
        <taxon>Mycosphaerellales</taxon>
        <taxon>Mycosphaerellaceae</taxon>
        <taxon>Zasmidium</taxon>
    </lineage>
</organism>
<dbReference type="Gene3D" id="3.60.15.10">
    <property type="entry name" value="Ribonuclease Z/Hydroxyacylglutathione hydrolase-like"/>
    <property type="match status" value="1"/>
</dbReference>
<accession>A0ABR0EJ54</accession>
<evidence type="ECO:0000313" key="2">
    <source>
        <dbReference type="EMBL" id="KAK4501404.1"/>
    </source>
</evidence>